<dbReference type="RefSeq" id="WP_380597859.1">
    <property type="nucleotide sequence ID" value="NZ_JBHSDU010000003.1"/>
</dbReference>
<gene>
    <name evidence="2" type="ORF">ACFPN2_14995</name>
</gene>
<evidence type="ECO:0000313" key="3">
    <source>
        <dbReference type="Proteomes" id="UP001595904"/>
    </source>
</evidence>
<organism evidence="2 3">
    <name type="scientific">Steroidobacter flavus</name>
    <dbReference type="NCBI Taxonomy" id="1842136"/>
    <lineage>
        <taxon>Bacteria</taxon>
        <taxon>Pseudomonadati</taxon>
        <taxon>Pseudomonadota</taxon>
        <taxon>Gammaproteobacteria</taxon>
        <taxon>Steroidobacterales</taxon>
        <taxon>Steroidobacteraceae</taxon>
        <taxon>Steroidobacter</taxon>
    </lineage>
</organism>
<protein>
    <submittedName>
        <fullName evidence="2">Host attachment protein</fullName>
    </submittedName>
</protein>
<keyword evidence="3" id="KW-1185">Reference proteome</keyword>
<evidence type="ECO:0000256" key="1">
    <source>
        <dbReference type="SAM" id="MobiDB-lite"/>
    </source>
</evidence>
<sequence>MNVRIVVADERQASFFDAVTPRSPMTERGSLHNERSGKRDIELETDRPGRRYGGSNGVGHGMGGVEGAHHGVTGEKSTVQHELTLFAKEVARKIETDRARNEFDRLVIVAGPKMLGLLRQSLSNPTQSMLAGEISKDILRQGPDVILKAVPIEAFETYRMQ</sequence>
<comment type="caution">
    <text evidence="2">The sequence shown here is derived from an EMBL/GenBank/DDBJ whole genome shotgun (WGS) entry which is preliminary data.</text>
</comment>
<feature type="region of interest" description="Disordered" evidence="1">
    <location>
        <begin position="18"/>
        <end position="55"/>
    </location>
</feature>
<dbReference type="Pfam" id="PF10116">
    <property type="entry name" value="Host_attach"/>
    <property type="match status" value="1"/>
</dbReference>
<accession>A0ABV8STX5</accession>
<reference evidence="3" key="1">
    <citation type="journal article" date="2019" name="Int. J. Syst. Evol. Microbiol.">
        <title>The Global Catalogue of Microorganisms (GCM) 10K type strain sequencing project: providing services to taxonomists for standard genome sequencing and annotation.</title>
        <authorList>
            <consortium name="The Broad Institute Genomics Platform"/>
            <consortium name="The Broad Institute Genome Sequencing Center for Infectious Disease"/>
            <person name="Wu L."/>
            <person name="Ma J."/>
        </authorList>
    </citation>
    <scope>NUCLEOTIDE SEQUENCE [LARGE SCALE GENOMIC DNA]</scope>
    <source>
        <strain evidence="3">CGMCC 1.10759</strain>
    </source>
</reference>
<proteinExistence type="predicted"/>
<feature type="compositionally biased region" description="Basic and acidic residues" evidence="1">
    <location>
        <begin position="29"/>
        <end position="49"/>
    </location>
</feature>
<dbReference type="Proteomes" id="UP001595904">
    <property type="component" value="Unassembled WGS sequence"/>
</dbReference>
<name>A0ABV8STX5_9GAMM</name>
<dbReference type="EMBL" id="JBHSDU010000003">
    <property type="protein sequence ID" value="MFC4310398.1"/>
    <property type="molecule type" value="Genomic_DNA"/>
</dbReference>
<evidence type="ECO:0000313" key="2">
    <source>
        <dbReference type="EMBL" id="MFC4310398.1"/>
    </source>
</evidence>
<dbReference type="InterPro" id="IPR019291">
    <property type="entry name" value="Host_attachment_protein"/>
</dbReference>